<protein>
    <submittedName>
        <fullName evidence="1">Uncharacterized protein</fullName>
    </submittedName>
</protein>
<comment type="caution">
    <text evidence="1">The sequence shown here is derived from an EMBL/GenBank/DDBJ whole genome shotgun (WGS) entry which is preliminary data.</text>
</comment>
<sequence>MDVAMHSVIRLWLILVEVLRFGWSCRQKARGFSWTILPIPPRDWVTWRLDTAYGEGRPRPPWRYILNDVCTFLLWCRRIRLLRKMAR</sequence>
<proteinExistence type="predicted"/>
<gene>
    <name evidence="1" type="ORF">LCGC14_3140450</name>
</gene>
<reference evidence="1" key="1">
    <citation type="journal article" date="2015" name="Nature">
        <title>Complex archaea that bridge the gap between prokaryotes and eukaryotes.</title>
        <authorList>
            <person name="Spang A."/>
            <person name="Saw J.H."/>
            <person name="Jorgensen S.L."/>
            <person name="Zaremba-Niedzwiedzka K."/>
            <person name="Martijn J."/>
            <person name="Lind A.E."/>
            <person name="van Eijk R."/>
            <person name="Schleper C."/>
            <person name="Guy L."/>
            <person name="Ettema T.J."/>
        </authorList>
    </citation>
    <scope>NUCLEOTIDE SEQUENCE</scope>
</reference>
<evidence type="ECO:0000313" key="1">
    <source>
        <dbReference type="EMBL" id="KKK48903.1"/>
    </source>
</evidence>
<dbReference type="EMBL" id="LAZR01068832">
    <property type="protein sequence ID" value="KKK48903.1"/>
    <property type="molecule type" value="Genomic_DNA"/>
</dbReference>
<name>A0A0F8VWX7_9ZZZZ</name>
<organism evidence="1">
    <name type="scientific">marine sediment metagenome</name>
    <dbReference type="NCBI Taxonomy" id="412755"/>
    <lineage>
        <taxon>unclassified sequences</taxon>
        <taxon>metagenomes</taxon>
        <taxon>ecological metagenomes</taxon>
    </lineage>
</organism>
<dbReference type="AlphaFoldDB" id="A0A0F8VWX7"/>
<accession>A0A0F8VWX7</accession>